<name>A0A4S8IPF6_MUSBA</name>
<evidence type="ECO:0008006" key="5">
    <source>
        <dbReference type="Google" id="ProtNLM"/>
    </source>
</evidence>
<evidence type="ECO:0000313" key="4">
    <source>
        <dbReference type="Proteomes" id="UP000317650"/>
    </source>
</evidence>
<protein>
    <recommendedName>
        <fullName evidence="5">Trehalose-phosphatase</fullName>
    </recommendedName>
</protein>
<keyword evidence="4" id="KW-1185">Reference proteome</keyword>
<dbReference type="GO" id="GO:0004805">
    <property type="term" value="F:trehalose-phosphatase activity"/>
    <property type="evidence" value="ECO:0007669"/>
    <property type="project" value="TreeGrafter"/>
</dbReference>
<evidence type="ECO:0000256" key="1">
    <source>
        <dbReference type="ARBA" id="ARBA00005409"/>
    </source>
</evidence>
<dbReference type="InterPro" id="IPR023214">
    <property type="entry name" value="HAD_sf"/>
</dbReference>
<organism evidence="3 4">
    <name type="scientific">Musa balbisiana</name>
    <name type="common">Banana</name>
    <dbReference type="NCBI Taxonomy" id="52838"/>
    <lineage>
        <taxon>Eukaryota</taxon>
        <taxon>Viridiplantae</taxon>
        <taxon>Streptophyta</taxon>
        <taxon>Embryophyta</taxon>
        <taxon>Tracheophyta</taxon>
        <taxon>Spermatophyta</taxon>
        <taxon>Magnoliopsida</taxon>
        <taxon>Liliopsida</taxon>
        <taxon>Zingiberales</taxon>
        <taxon>Musaceae</taxon>
        <taxon>Musa</taxon>
    </lineage>
</organism>
<dbReference type="InterPro" id="IPR001830">
    <property type="entry name" value="Glyco_trans_20"/>
</dbReference>
<dbReference type="Pfam" id="PF02358">
    <property type="entry name" value="Trehalose_PPase"/>
    <property type="match status" value="1"/>
</dbReference>
<dbReference type="InterPro" id="IPR036412">
    <property type="entry name" value="HAD-like_sf"/>
</dbReference>
<dbReference type="GO" id="GO:0005829">
    <property type="term" value="C:cytosol"/>
    <property type="evidence" value="ECO:0007669"/>
    <property type="project" value="TreeGrafter"/>
</dbReference>
<proteinExistence type="inferred from homology"/>
<evidence type="ECO:0000313" key="3">
    <source>
        <dbReference type="EMBL" id="THU49974.1"/>
    </source>
</evidence>
<gene>
    <name evidence="3" type="ORF">C4D60_Mb06t15210</name>
</gene>
<comment type="caution">
    <text evidence="3">The sequence shown here is derived from an EMBL/GenBank/DDBJ whole genome shotgun (WGS) entry which is preliminary data.</text>
</comment>
<dbReference type="GO" id="GO:0005992">
    <property type="term" value="P:trehalose biosynthetic process"/>
    <property type="evidence" value="ECO:0007669"/>
    <property type="project" value="InterPro"/>
</dbReference>
<comment type="similarity">
    <text evidence="2">In the C-terminal section; belongs to the trehalose phosphatase family.</text>
</comment>
<dbReference type="FunFam" id="3.40.50.1000:FF:000052">
    <property type="entry name" value="Alpha,alpha-trehalose-phosphate synthase [UDP-forming] 6"/>
    <property type="match status" value="1"/>
</dbReference>
<dbReference type="Gene3D" id="3.40.50.1000">
    <property type="entry name" value="HAD superfamily/HAD-like"/>
    <property type="match status" value="1"/>
</dbReference>
<reference evidence="3 4" key="1">
    <citation type="journal article" date="2019" name="Nat. Plants">
        <title>Genome sequencing of Musa balbisiana reveals subgenome evolution and function divergence in polyploid bananas.</title>
        <authorList>
            <person name="Yao X."/>
        </authorList>
    </citation>
    <scope>NUCLEOTIDE SEQUENCE [LARGE SCALE GENOMIC DNA]</scope>
    <source>
        <strain evidence="4">cv. DH-PKW</strain>
        <tissue evidence="3">Leaves</tissue>
    </source>
</reference>
<accession>A0A4S8IPF6</accession>
<dbReference type="EMBL" id="PYDT01000009">
    <property type="protein sequence ID" value="THU49974.1"/>
    <property type="molecule type" value="Genomic_DNA"/>
</dbReference>
<evidence type="ECO:0000256" key="2">
    <source>
        <dbReference type="ARBA" id="ARBA00006330"/>
    </source>
</evidence>
<dbReference type="AlphaFoldDB" id="A0A4S8IPF6"/>
<dbReference type="STRING" id="52838.A0A4S8IPF6"/>
<comment type="similarity">
    <text evidence="1">In the N-terminal section; belongs to the glycosyltransferase 20 family.</text>
</comment>
<dbReference type="SUPFAM" id="SSF56784">
    <property type="entry name" value="HAD-like"/>
    <property type="match status" value="1"/>
</dbReference>
<dbReference type="InterPro" id="IPR003337">
    <property type="entry name" value="Trehalose_PPase"/>
</dbReference>
<dbReference type="PANTHER" id="PTHR10788">
    <property type="entry name" value="TREHALOSE-6-PHOSPHATE SYNTHASE"/>
    <property type="match status" value="1"/>
</dbReference>
<dbReference type="Proteomes" id="UP000317650">
    <property type="component" value="Chromosome 6"/>
</dbReference>
<sequence length="259" mass="28793">MEEAVNLDWVGVAGPLMKRYVEATKHPTLEIKHSAIVWRYEEVDPARAKEMEDLMKDLLLHEPVVIKSGHRSIEVHPQGINKGSVARKVLSAMADDQNRADFVLCIGDDPSDQDMFEFFATDKHKDVVAPRATVITCTVAKNTSKAKYYLENMDRVKSLLLSLAERARTPGLSYMELLWVAVRKLRPPFPGFLLPPFPGLVEAAIPAACTLLAAGGLTSEIRLKQVLHNRFEVHSSTIRTMCITPPTHCSALPQTPEAT</sequence>
<dbReference type="PANTHER" id="PTHR10788:SF46">
    <property type="entry name" value="ALPHA,ALPHA-TREHALOSE-PHOSPHATE SYNTHASE [UDP-FORMING] 11-RELATED"/>
    <property type="match status" value="1"/>
</dbReference>